<dbReference type="Gene3D" id="1.10.260.40">
    <property type="entry name" value="lambda repressor-like DNA-binding domains"/>
    <property type="match status" value="1"/>
</dbReference>
<dbReference type="SMART" id="SM00530">
    <property type="entry name" value="HTH_XRE"/>
    <property type="match status" value="1"/>
</dbReference>
<organism evidence="2 3">
    <name type="scientific">Planomonospora alba</name>
    <dbReference type="NCBI Taxonomy" id="161354"/>
    <lineage>
        <taxon>Bacteria</taxon>
        <taxon>Bacillati</taxon>
        <taxon>Actinomycetota</taxon>
        <taxon>Actinomycetes</taxon>
        <taxon>Streptosporangiales</taxon>
        <taxon>Streptosporangiaceae</taxon>
        <taxon>Planomonospora</taxon>
    </lineage>
</organism>
<dbReference type="SUPFAM" id="SSF47413">
    <property type="entry name" value="lambda repressor-like DNA-binding domains"/>
    <property type="match status" value="1"/>
</dbReference>
<accession>A0ABP6NF61</accession>
<evidence type="ECO:0000313" key="3">
    <source>
        <dbReference type="Proteomes" id="UP001500320"/>
    </source>
</evidence>
<dbReference type="Pfam" id="PF19054">
    <property type="entry name" value="DUF5753"/>
    <property type="match status" value="1"/>
</dbReference>
<feature type="domain" description="HTH cro/C1-type" evidence="1">
    <location>
        <begin position="17"/>
        <end position="71"/>
    </location>
</feature>
<gene>
    <name evidence="2" type="ORF">GCM10010466_39470</name>
</gene>
<keyword evidence="3" id="KW-1185">Reference proteome</keyword>
<evidence type="ECO:0000313" key="2">
    <source>
        <dbReference type="EMBL" id="GAA3144464.1"/>
    </source>
</evidence>
<dbReference type="InterPro" id="IPR010982">
    <property type="entry name" value="Lambda_DNA-bd_dom_sf"/>
</dbReference>
<dbReference type="EMBL" id="BAAAUT010000031">
    <property type="protein sequence ID" value="GAA3144464.1"/>
    <property type="molecule type" value="Genomic_DNA"/>
</dbReference>
<protein>
    <submittedName>
        <fullName evidence="2">Helix-turn-helix transcriptional regulator</fullName>
    </submittedName>
</protein>
<dbReference type="PROSITE" id="PS50943">
    <property type="entry name" value="HTH_CROC1"/>
    <property type="match status" value="1"/>
</dbReference>
<dbReference type="InterPro" id="IPR043917">
    <property type="entry name" value="DUF5753"/>
</dbReference>
<evidence type="ECO:0000259" key="1">
    <source>
        <dbReference type="PROSITE" id="PS50943"/>
    </source>
</evidence>
<comment type="caution">
    <text evidence="2">The sequence shown here is derived from an EMBL/GenBank/DDBJ whole genome shotgun (WGS) entry which is preliminary data.</text>
</comment>
<sequence length="279" mass="31168">MPRISPNLRLEKLGDRLRRLREEKALKLVDVAQATGISVAKASRMENGANQVSTEDVERLLDLYEADDAMRIMCLQLAEQARLAPWWKSHEKGLFTPYVSLETEARRKRSWQPNLVPGLLQTPEYAKAAISADQPWEDASVIALRVRARMARKWVLTCEDPLKMHAIIGEEALRRPVGGPEVMATQIDQIVRMSELANVTVQVMPCSVGAHAGMAGAFLLLSMTDNPTVLFREVGAEGMIDHGPRVEEYEKRWAYIAAAALPPEETRAFLTGIKQEVPC</sequence>
<dbReference type="Pfam" id="PF13560">
    <property type="entry name" value="HTH_31"/>
    <property type="match status" value="1"/>
</dbReference>
<dbReference type="InterPro" id="IPR001387">
    <property type="entry name" value="Cro/C1-type_HTH"/>
</dbReference>
<name>A0ABP6NF61_9ACTN</name>
<dbReference type="RefSeq" id="WP_344861593.1">
    <property type="nucleotide sequence ID" value="NZ_BAAAUT010000031.1"/>
</dbReference>
<dbReference type="CDD" id="cd00093">
    <property type="entry name" value="HTH_XRE"/>
    <property type="match status" value="1"/>
</dbReference>
<proteinExistence type="predicted"/>
<reference evidence="3" key="1">
    <citation type="journal article" date="2019" name="Int. J. Syst. Evol. Microbiol.">
        <title>The Global Catalogue of Microorganisms (GCM) 10K type strain sequencing project: providing services to taxonomists for standard genome sequencing and annotation.</title>
        <authorList>
            <consortium name="The Broad Institute Genomics Platform"/>
            <consortium name="The Broad Institute Genome Sequencing Center for Infectious Disease"/>
            <person name="Wu L."/>
            <person name="Ma J."/>
        </authorList>
    </citation>
    <scope>NUCLEOTIDE SEQUENCE [LARGE SCALE GENOMIC DNA]</scope>
    <source>
        <strain evidence="3">JCM 9373</strain>
    </source>
</reference>
<dbReference type="Proteomes" id="UP001500320">
    <property type="component" value="Unassembled WGS sequence"/>
</dbReference>